<evidence type="ECO:0000313" key="11">
    <source>
        <dbReference type="EMBL" id="MDC0708469.1"/>
    </source>
</evidence>
<dbReference type="SUPFAM" id="SSF51197">
    <property type="entry name" value="Clavaminate synthase-like"/>
    <property type="match status" value="1"/>
</dbReference>
<feature type="repeat" description="WD" evidence="9">
    <location>
        <begin position="300"/>
        <end position="331"/>
    </location>
</feature>
<dbReference type="SMART" id="SM00320">
    <property type="entry name" value="WD40"/>
    <property type="match status" value="7"/>
</dbReference>
<keyword evidence="7" id="KW-0560">Oxidoreductase</keyword>
<evidence type="ECO:0000256" key="1">
    <source>
        <dbReference type="ARBA" id="ARBA00001961"/>
    </source>
</evidence>
<evidence type="ECO:0000256" key="8">
    <source>
        <dbReference type="ARBA" id="ARBA00023004"/>
    </source>
</evidence>
<keyword evidence="6" id="KW-0223">Dioxygenase</keyword>
<dbReference type="Gene3D" id="2.130.10.10">
    <property type="entry name" value="YVTN repeat-like/Quinoprotein amine dehydrogenase"/>
    <property type="match status" value="2"/>
</dbReference>
<gene>
    <name evidence="11" type="ORF">POL68_08315</name>
</gene>
<name>A0ABT5D472_9BACT</name>
<keyword evidence="12" id="KW-1185">Reference proteome</keyword>
<dbReference type="PROSITE" id="PS50294">
    <property type="entry name" value="WD_REPEATS_REGION"/>
    <property type="match status" value="1"/>
</dbReference>
<dbReference type="RefSeq" id="WP_272136358.1">
    <property type="nucleotide sequence ID" value="NZ_JAQNDM010000002.1"/>
</dbReference>
<evidence type="ECO:0000256" key="5">
    <source>
        <dbReference type="ARBA" id="ARBA00022896"/>
    </source>
</evidence>
<feature type="repeat" description="WD" evidence="9">
    <location>
        <begin position="219"/>
        <end position="259"/>
    </location>
</feature>
<dbReference type="InterPro" id="IPR044862">
    <property type="entry name" value="Pro_4_hyd_alph_FE2OG_OXY"/>
</dbReference>
<organism evidence="11 12">
    <name type="scientific">Stigmatella ashevillensis</name>
    <dbReference type="NCBI Taxonomy" id="2995309"/>
    <lineage>
        <taxon>Bacteria</taxon>
        <taxon>Pseudomonadati</taxon>
        <taxon>Myxococcota</taxon>
        <taxon>Myxococcia</taxon>
        <taxon>Myxococcales</taxon>
        <taxon>Cystobacterineae</taxon>
        <taxon>Archangiaceae</taxon>
        <taxon>Stigmatella</taxon>
    </lineage>
</organism>
<dbReference type="CDD" id="cd00200">
    <property type="entry name" value="WD40"/>
    <property type="match status" value="1"/>
</dbReference>
<dbReference type="PANTHER" id="PTHR19848">
    <property type="entry name" value="WD40 REPEAT PROTEIN"/>
    <property type="match status" value="1"/>
</dbReference>
<evidence type="ECO:0000313" key="12">
    <source>
        <dbReference type="Proteomes" id="UP001221838"/>
    </source>
</evidence>
<dbReference type="InterPro" id="IPR001680">
    <property type="entry name" value="WD40_rpt"/>
</dbReference>
<keyword evidence="4" id="KW-0677">Repeat</keyword>
<evidence type="ECO:0000256" key="3">
    <source>
        <dbReference type="ARBA" id="ARBA00022723"/>
    </source>
</evidence>
<comment type="caution">
    <text evidence="11">The sequence shown here is derived from an EMBL/GenBank/DDBJ whole genome shotgun (WGS) entry which is preliminary data.</text>
</comment>
<protein>
    <submittedName>
        <fullName evidence="11">2OG-Fe(II) oxygenase</fullName>
    </submittedName>
</protein>
<dbReference type="EMBL" id="JAQNDM010000002">
    <property type="protein sequence ID" value="MDC0708469.1"/>
    <property type="molecule type" value="Genomic_DNA"/>
</dbReference>
<dbReference type="PROSITE" id="PS51471">
    <property type="entry name" value="FE2OG_OXY"/>
    <property type="match status" value="1"/>
</dbReference>
<dbReference type="InterPro" id="IPR005123">
    <property type="entry name" value="Oxoglu/Fe-dep_dioxygenase_dom"/>
</dbReference>
<dbReference type="Gene3D" id="2.60.120.620">
    <property type="entry name" value="q2cbj1_9rhob like domain"/>
    <property type="match status" value="1"/>
</dbReference>
<dbReference type="SUPFAM" id="SSF50978">
    <property type="entry name" value="WD40 repeat-like"/>
    <property type="match status" value="1"/>
</dbReference>
<comment type="cofactor">
    <cofactor evidence="1">
        <name>L-ascorbate</name>
        <dbReference type="ChEBI" id="CHEBI:38290"/>
    </cofactor>
</comment>
<keyword evidence="8" id="KW-0408">Iron</keyword>
<evidence type="ECO:0000256" key="7">
    <source>
        <dbReference type="ARBA" id="ARBA00023002"/>
    </source>
</evidence>
<proteinExistence type="predicted"/>
<reference evidence="11 12" key="1">
    <citation type="submission" date="2022-11" db="EMBL/GenBank/DDBJ databases">
        <title>Minimal conservation of predation-associated metabolite biosynthetic gene clusters underscores biosynthetic potential of Myxococcota including descriptions for ten novel species: Archangium lansinium sp. nov., Myxococcus landrumus sp. nov., Nannocystis bai.</title>
        <authorList>
            <person name="Ahearne A."/>
            <person name="Stevens C."/>
            <person name="Dowd S."/>
        </authorList>
    </citation>
    <scope>NUCLEOTIDE SEQUENCE [LARGE SCALE GENOMIC DNA]</scope>
    <source>
        <strain evidence="11 12">NCWAL01</strain>
    </source>
</reference>
<evidence type="ECO:0000256" key="9">
    <source>
        <dbReference type="PROSITE-ProRule" id="PRU00221"/>
    </source>
</evidence>
<accession>A0ABT5D472</accession>
<evidence type="ECO:0000256" key="6">
    <source>
        <dbReference type="ARBA" id="ARBA00022964"/>
    </source>
</evidence>
<keyword evidence="2 9" id="KW-0853">WD repeat</keyword>
<dbReference type="InterPro" id="IPR015943">
    <property type="entry name" value="WD40/YVTN_repeat-like_dom_sf"/>
</dbReference>
<dbReference type="InterPro" id="IPR020472">
    <property type="entry name" value="WD40_PAC1"/>
</dbReference>
<dbReference type="InterPro" id="IPR006620">
    <property type="entry name" value="Pro_4_hyd_alph"/>
</dbReference>
<evidence type="ECO:0000256" key="4">
    <source>
        <dbReference type="ARBA" id="ARBA00022737"/>
    </source>
</evidence>
<dbReference type="PANTHER" id="PTHR19848:SF8">
    <property type="entry name" value="F-BOX AND WD REPEAT DOMAIN CONTAINING 7"/>
    <property type="match status" value="1"/>
</dbReference>
<sequence>MRPIYSGSSEIVREAADVRTSLSCFLLRGVFSRSECLRLIQEAERAGFQATGGDYPPSYRDNDRQVRDDGALADAVFARLRPFLPERLVDAEGEVWRLRGLNPRFRFCRYRGGQRFCIHRDGAYAPSPSVRSHLTCMLYLNDAGDFSGGATRYYAERSEDSELLGAVRPQAGTLIVFDHALWHDGEAVSSGTKYVLRTDVLYEREAASSVQEDLSTDVLTGHQGYVWSVLARRDGTLATASRDGTVRLWRLEEGRWNAEAVRTGHTASAVALAEDTQGRLWSASRDRTVRLWEGGTSRVVGRHEGAVLSLAPLEDGRMASGGADGAIRLWSAEGASPEVLRGHTGWVWALAPLPGGALASASEDGTMRLWQTAPAREASLPTPTGPPVRALAVLPGGGLVSGHSTGELTLWSLSLSPHPTLQALRSHRVHTGAVCALAPLRKGLLASGGEDDGIHLTHLPDFTALARLHHAGFVRGLAALPGGQLASASYDTTVRLWHIETPPLGTT</sequence>
<feature type="domain" description="Fe2OG dioxygenase" evidence="10">
    <location>
        <begin position="100"/>
        <end position="202"/>
    </location>
</feature>
<dbReference type="Proteomes" id="UP001221838">
    <property type="component" value="Unassembled WGS sequence"/>
</dbReference>
<dbReference type="Pfam" id="PF00400">
    <property type="entry name" value="WD40"/>
    <property type="match status" value="5"/>
</dbReference>
<keyword evidence="5" id="KW-0847">Vitamin C</keyword>
<dbReference type="SMART" id="SM00702">
    <property type="entry name" value="P4Hc"/>
    <property type="match status" value="1"/>
</dbReference>
<dbReference type="PROSITE" id="PS50082">
    <property type="entry name" value="WD_REPEATS_2"/>
    <property type="match status" value="3"/>
</dbReference>
<evidence type="ECO:0000256" key="2">
    <source>
        <dbReference type="ARBA" id="ARBA00022574"/>
    </source>
</evidence>
<feature type="repeat" description="WD" evidence="9">
    <location>
        <begin position="340"/>
        <end position="380"/>
    </location>
</feature>
<dbReference type="InterPro" id="IPR036322">
    <property type="entry name" value="WD40_repeat_dom_sf"/>
</dbReference>
<evidence type="ECO:0000259" key="10">
    <source>
        <dbReference type="PROSITE" id="PS51471"/>
    </source>
</evidence>
<dbReference type="PRINTS" id="PR00320">
    <property type="entry name" value="GPROTEINBRPT"/>
</dbReference>
<keyword evidence="3" id="KW-0479">Metal-binding</keyword>
<dbReference type="Pfam" id="PF13640">
    <property type="entry name" value="2OG-FeII_Oxy_3"/>
    <property type="match status" value="1"/>
</dbReference>